<proteinExistence type="predicted"/>
<organism evidence="1 2">
    <name type="scientific">Bacillus salipaludis</name>
    <dbReference type="NCBI Taxonomy" id="2547811"/>
    <lineage>
        <taxon>Bacteria</taxon>
        <taxon>Bacillati</taxon>
        <taxon>Bacillota</taxon>
        <taxon>Bacilli</taxon>
        <taxon>Bacillales</taxon>
        <taxon>Bacillaceae</taxon>
        <taxon>Bacillus</taxon>
    </lineage>
</organism>
<evidence type="ECO:0000313" key="1">
    <source>
        <dbReference type="EMBL" id="MDQ6595631.1"/>
    </source>
</evidence>
<name>A0AA90R2L9_9BACI</name>
<protein>
    <submittedName>
        <fullName evidence="1">Uncharacterized protein</fullName>
    </submittedName>
</protein>
<dbReference type="EMBL" id="JAVGVR010000001">
    <property type="protein sequence ID" value="MDQ6595631.1"/>
    <property type="molecule type" value="Genomic_DNA"/>
</dbReference>
<reference evidence="1" key="1">
    <citation type="submission" date="2023-08" db="EMBL/GenBank/DDBJ databases">
        <title>Nitrogen cycling bacteria in agricultural field soils.</title>
        <authorList>
            <person name="Jang J."/>
        </authorList>
    </citation>
    <scope>NUCLEOTIDE SEQUENCE</scope>
    <source>
        <strain evidence="1">PS3-36</strain>
    </source>
</reference>
<dbReference type="Proteomes" id="UP001178888">
    <property type="component" value="Unassembled WGS sequence"/>
</dbReference>
<gene>
    <name evidence="1" type="ORF">RCG21_04310</name>
</gene>
<dbReference type="RefSeq" id="WP_165976346.1">
    <property type="nucleotide sequence ID" value="NZ_JAVGVR010000001.1"/>
</dbReference>
<keyword evidence="2" id="KW-1185">Reference proteome</keyword>
<sequence>MEEEGMNLYAKQRTLLKALTTEWRTHERIKLFDVRGLNNFKKKTAP</sequence>
<accession>A0AA90R2L9</accession>
<evidence type="ECO:0000313" key="2">
    <source>
        <dbReference type="Proteomes" id="UP001178888"/>
    </source>
</evidence>
<dbReference type="AlphaFoldDB" id="A0AA90R2L9"/>
<comment type="caution">
    <text evidence="1">The sequence shown here is derived from an EMBL/GenBank/DDBJ whole genome shotgun (WGS) entry which is preliminary data.</text>
</comment>